<evidence type="ECO:0000313" key="9">
    <source>
        <dbReference type="EMBL" id="EJD37723.1"/>
    </source>
</evidence>
<evidence type="ECO:0000256" key="6">
    <source>
        <dbReference type="ARBA" id="ARBA00023136"/>
    </source>
</evidence>
<dbReference type="GO" id="GO:0140359">
    <property type="term" value="F:ABC-type transporter activity"/>
    <property type="evidence" value="ECO:0007669"/>
    <property type="project" value="InterPro"/>
</dbReference>
<organism evidence="9 10">
    <name type="scientific">Auricularia subglabra (strain TFB-10046 / SS5)</name>
    <name type="common">White-rot fungus</name>
    <name type="synonym">Auricularia delicata (strain TFB10046)</name>
    <dbReference type="NCBI Taxonomy" id="717982"/>
    <lineage>
        <taxon>Eukaryota</taxon>
        <taxon>Fungi</taxon>
        <taxon>Dikarya</taxon>
        <taxon>Basidiomycota</taxon>
        <taxon>Agaricomycotina</taxon>
        <taxon>Agaricomycetes</taxon>
        <taxon>Auriculariales</taxon>
        <taxon>Auriculariaceae</taxon>
        <taxon>Auricularia</taxon>
    </lineage>
</organism>
<dbReference type="Gene3D" id="1.20.1560.10">
    <property type="entry name" value="ABC transporter type 1, transmembrane domain"/>
    <property type="match status" value="1"/>
</dbReference>
<dbReference type="InterPro" id="IPR036640">
    <property type="entry name" value="ABC1_TM_sf"/>
</dbReference>
<keyword evidence="10" id="KW-1185">Reference proteome</keyword>
<gene>
    <name evidence="9" type="ORF">AURDEDRAFT_25255</name>
</gene>
<dbReference type="OrthoDB" id="6500128at2759"/>
<sequence length="98" mass="10496">STVILGFWTQGSISGFSNREYMALYAGLGVGTAILTFIAAIAFAQAGFNASLGLFSSALQGVMFTNIQWHEKTPTGAITNRLSKDIDTLDTSLPRNMM</sequence>
<dbReference type="EMBL" id="JH687836">
    <property type="protein sequence ID" value="EJD37723.1"/>
    <property type="molecule type" value="Genomic_DNA"/>
</dbReference>
<feature type="domain" description="ABC transmembrane type-1" evidence="8">
    <location>
        <begin position="1"/>
        <end position="98"/>
    </location>
</feature>
<dbReference type="PANTHER" id="PTHR24223:SF415">
    <property type="entry name" value="FI20190P1"/>
    <property type="match status" value="1"/>
</dbReference>
<protein>
    <recommendedName>
        <fullName evidence="8">ABC transmembrane type-1 domain-containing protein</fullName>
    </recommendedName>
</protein>
<dbReference type="SUPFAM" id="SSF90123">
    <property type="entry name" value="ABC transporter transmembrane region"/>
    <property type="match status" value="1"/>
</dbReference>
<evidence type="ECO:0000256" key="5">
    <source>
        <dbReference type="ARBA" id="ARBA00022989"/>
    </source>
</evidence>
<keyword evidence="6 7" id="KW-0472">Membrane</keyword>
<dbReference type="InParanoid" id="J0WWB6"/>
<reference evidence="10" key="1">
    <citation type="journal article" date="2012" name="Science">
        <title>The Paleozoic origin of enzymatic lignin decomposition reconstructed from 31 fungal genomes.</title>
        <authorList>
            <person name="Floudas D."/>
            <person name="Binder M."/>
            <person name="Riley R."/>
            <person name="Barry K."/>
            <person name="Blanchette R.A."/>
            <person name="Henrissat B."/>
            <person name="Martinez A.T."/>
            <person name="Otillar R."/>
            <person name="Spatafora J.W."/>
            <person name="Yadav J.S."/>
            <person name="Aerts A."/>
            <person name="Benoit I."/>
            <person name="Boyd A."/>
            <person name="Carlson A."/>
            <person name="Copeland A."/>
            <person name="Coutinho P.M."/>
            <person name="de Vries R.P."/>
            <person name="Ferreira P."/>
            <person name="Findley K."/>
            <person name="Foster B."/>
            <person name="Gaskell J."/>
            <person name="Glotzer D."/>
            <person name="Gorecki P."/>
            <person name="Heitman J."/>
            <person name="Hesse C."/>
            <person name="Hori C."/>
            <person name="Igarashi K."/>
            <person name="Jurgens J.A."/>
            <person name="Kallen N."/>
            <person name="Kersten P."/>
            <person name="Kohler A."/>
            <person name="Kuees U."/>
            <person name="Kumar T.K.A."/>
            <person name="Kuo A."/>
            <person name="LaButti K."/>
            <person name="Larrondo L.F."/>
            <person name="Lindquist E."/>
            <person name="Ling A."/>
            <person name="Lombard V."/>
            <person name="Lucas S."/>
            <person name="Lundell T."/>
            <person name="Martin R."/>
            <person name="McLaughlin D.J."/>
            <person name="Morgenstern I."/>
            <person name="Morin E."/>
            <person name="Murat C."/>
            <person name="Nagy L.G."/>
            <person name="Nolan M."/>
            <person name="Ohm R.A."/>
            <person name="Patyshakuliyeva A."/>
            <person name="Rokas A."/>
            <person name="Ruiz-Duenas F.J."/>
            <person name="Sabat G."/>
            <person name="Salamov A."/>
            <person name="Samejima M."/>
            <person name="Schmutz J."/>
            <person name="Slot J.C."/>
            <person name="St John F."/>
            <person name="Stenlid J."/>
            <person name="Sun H."/>
            <person name="Sun S."/>
            <person name="Syed K."/>
            <person name="Tsang A."/>
            <person name="Wiebenga A."/>
            <person name="Young D."/>
            <person name="Pisabarro A."/>
            <person name="Eastwood D.C."/>
            <person name="Martin F."/>
            <person name="Cullen D."/>
            <person name="Grigoriev I.V."/>
            <person name="Hibbett D.S."/>
        </authorList>
    </citation>
    <scope>NUCLEOTIDE SEQUENCE [LARGE SCALE GENOMIC DNA]</scope>
    <source>
        <strain evidence="10">TFB10046</strain>
    </source>
</reference>
<name>J0WWB6_AURST</name>
<evidence type="ECO:0000259" key="8">
    <source>
        <dbReference type="PROSITE" id="PS50929"/>
    </source>
</evidence>
<feature type="non-terminal residue" evidence="9">
    <location>
        <position position="1"/>
    </location>
</feature>
<keyword evidence="1" id="KW-0813">Transport</keyword>
<evidence type="ECO:0000256" key="3">
    <source>
        <dbReference type="ARBA" id="ARBA00022741"/>
    </source>
</evidence>
<keyword evidence="4" id="KW-0067">ATP-binding</keyword>
<evidence type="ECO:0000313" key="10">
    <source>
        <dbReference type="Proteomes" id="UP000006514"/>
    </source>
</evidence>
<dbReference type="InterPro" id="IPR011527">
    <property type="entry name" value="ABC1_TM_dom"/>
</dbReference>
<feature type="transmembrane region" description="Helical" evidence="7">
    <location>
        <begin position="22"/>
        <end position="44"/>
    </location>
</feature>
<dbReference type="PANTHER" id="PTHR24223">
    <property type="entry name" value="ATP-BINDING CASSETTE SUB-FAMILY C"/>
    <property type="match status" value="1"/>
</dbReference>
<evidence type="ECO:0000256" key="1">
    <source>
        <dbReference type="ARBA" id="ARBA00022448"/>
    </source>
</evidence>
<dbReference type="InterPro" id="IPR050173">
    <property type="entry name" value="ABC_transporter_C-like"/>
</dbReference>
<proteinExistence type="predicted"/>
<keyword evidence="5 7" id="KW-1133">Transmembrane helix</keyword>
<evidence type="ECO:0000256" key="2">
    <source>
        <dbReference type="ARBA" id="ARBA00022692"/>
    </source>
</evidence>
<dbReference type="OMA" id="SNREYMA"/>
<keyword evidence="2 7" id="KW-0812">Transmembrane</keyword>
<dbReference type="PROSITE" id="PS50929">
    <property type="entry name" value="ABC_TM1F"/>
    <property type="match status" value="1"/>
</dbReference>
<accession>J0WWB6</accession>
<evidence type="ECO:0000256" key="4">
    <source>
        <dbReference type="ARBA" id="ARBA00022840"/>
    </source>
</evidence>
<dbReference type="KEGG" id="adl:AURDEDRAFT_25255"/>
<dbReference type="GO" id="GO:0016020">
    <property type="term" value="C:membrane"/>
    <property type="evidence" value="ECO:0007669"/>
    <property type="project" value="InterPro"/>
</dbReference>
<dbReference type="Proteomes" id="UP000006514">
    <property type="component" value="Unassembled WGS sequence"/>
</dbReference>
<feature type="non-terminal residue" evidence="9">
    <location>
        <position position="98"/>
    </location>
</feature>
<dbReference type="AlphaFoldDB" id="J0WWB6"/>
<keyword evidence="3" id="KW-0547">Nucleotide-binding</keyword>
<evidence type="ECO:0000256" key="7">
    <source>
        <dbReference type="SAM" id="Phobius"/>
    </source>
</evidence>
<dbReference type="GO" id="GO:0005524">
    <property type="term" value="F:ATP binding"/>
    <property type="evidence" value="ECO:0007669"/>
    <property type="project" value="UniProtKB-KW"/>
</dbReference>
<dbReference type="Pfam" id="PF00664">
    <property type="entry name" value="ABC_membrane"/>
    <property type="match status" value="1"/>
</dbReference>